<comment type="caution">
    <text evidence="3">The sequence shown here is derived from an EMBL/GenBank/DDBJ whole genome shotgun (WGS) entry which is preliminary data.</text>
</comment>
<dbReference type="EMBL" id="BEYU01000049">
    <property type="protein sequence ID" value="GBG28829.1"/>
    <property type="molecule type" value="Genomic_DNA"/>
</dbReference>
<dbReference type="InterPro" id="IPR036770">
    <property type="entry name" value="Ankyrin_rpt-contain_sf"/>
</dbReference>
<gene>
    <name evidence="3" type="ORF">FCC1311_050502</name>
</gene>
<feature type="repeat" description="ANK" evidence="1">
    <location>
        <begin position="311"/>
        <end position="344"/>
    </location>
</feature>
<feature type="region of interest" description="Disordered" evidence="2">
    <location>
        <begin position="1"/>
        <end position="34"/>
    </location>
</feature>
<reference evidence="3 4" key="1">
    <citation type="submission" date="2017-12" db="EMBL/GenBank/DDBJ databases">
        <title>Sequencing, de novo assembly and annotation of complete genome of a new Thraustochytrid species, strain FCC1311.</title>
        <authorList>
            <person name="Sedici K."/>
            <person name="Godart F."/>
            <person name="Aiese Cigliano R."/>
            <person name="Sanseverino W."/>
            <person name="Barakat M."/>
            <person name="Ortet P."/>
            <person name="Marechal E."/>
            <person name="Cagnac O."/>
            <person name="Amato A."/>
        </authorList>
    </citation>
    <scope>NUCLEOTIDE SEQUENCE [LARGE SCALE GENOMIC DNA]</scope>
</reference>
<dbReference type="PROSITE" id="PS50088">
    <property type="entry name" value="ANK_REPEAT"/>
    <property type="match status" value="1"/>
</dbReference>
<dbReference type="InParanoid" id="A0A2R5GET7"/>
<dbReference type="AlphaFoldDB" id="A0A2R5GET7"/>
<proteinExistence type="predicted"/>
<dbReference type="InterPro" id="IPR002110">
    <property type="entry name" value="Ankyrin_rpt"/>
</dbReference>
<name>A0A2R5GET7_9STRA</name>
<protein>
    <submittedName>
        <fullName evidence="3">Serine/threonine-protein phosphatase 6 regulatory ankyrin repeat subunit A</fullName>
    </submittedName>
</protein>
<keyword evidence="1" id="KW-0040">ANK repeat</keyword>
<dbReference type="PROSITE" id="PS50297">
    <property type="entry name" value="ANK_REP_REGION"/>
    <property type="match status" value="1"/>
</dbReference>
<evidence type="ECO:0000313" key="4">
    <source>
        <dbReference type="Proteomes" id="UP000241890"/>
    </source>
</evidence>
<keyword evidence="4" id="KW-1185">Reference proteome</keyword>
<dbReference type="Proteomes" id="UP000241890">
    <property type="component" value="Unassembled WGS sequence"/>
</dbReference>
<evidence type="ECO:0000313" key="3">
    <source>
        <dbReference type="EMBL" id="GBG28829.1"/>
    </source>
</evidence>
<accession>A0A2R5GET7</accession>
<dbReference type="SUPFAM" id="SSF48403">
    <property type="entry name" value="Ankyrin repeat"/>
    <property type="match status" value="1"/>
</dbReference>
<dbReference type="Gene3D" id="1.25.40.20">
    <property type="entry name" value="Ankyrin repeat-containing domain"/>
    <property type="match status" value="2"/>
</dbReference>
<sequence>MGKQKAGTQRKGGGGKKLKPPTPPSEQALQRRVAELEKKEDAHGLEEARFELRSVQSGVWELLNLDIISRVYSLAITDPALRTLWLQVDSMSVEDLHGRIMYRRACFNLAQAAALVGHVRVLTALTKRKKKGKNSASSADADALFAASPSPLRLACEQLAKATEDGFSDAQKTYEHSALLALEGIPEEGGLDPEDDCSCHDVNDELSHSVLILAARGGSEKLCRALCERGIQLSSFAVFKAVENGHAEAAEWLLRHVVENASSEEAEYTQMTAPHVIVENASNGTLSLDEYGRLMDALQELAIPITMYNYAGRTPLHIACIEQSVNPIGLDLLRRGADPHAVDAYGRMPAEYLSKLDDGALVSMFEFYASEDAAELRHTV</sequence>
<dbReference type="Pfam" id="PF00023">
    <property type="entry name" value="Ank"/>
    <property type="match status" value="1"/>
</dbReference>
<evidence type="ECO:0000256" key="2">
    <source>
        <dbReference type="SAM" id="MobiDB-lite"/>
    </source>
</evidence>
<evidence type="ECO:0000256" key="1">
    <source>
        <dbReference type="PROSITE-ProRule" id="PRU00023"/>
    </source>
</evidence>
<organism evidence="3 4">
    <name type="scientific">Hondaea fermentalgiana</name>
    <dbReference type="NCBI Taxonomy" id="2315210"/>
    <lineage>
        <taxon>Eukaryota</taxon>
        <taxon>Sar</taxon>
        <taxon>Stramenopiles</taxon>
        <taxon>Bigyra</taxon>
        <taxon>Labyrinthulomycetes</taxon>
        <taxon>Thraustochytrida</taxon>
        <taxon>Thraustochytriidae</taxon>
        <taxon>Hondaea</taxon>
    </lineage>
</organism>